<dbReference type="Proteomes" id="UP000197065">
    <property type="component" value="Unassembled WGS sequence"/>
</dbReference>
<feature type="domain" description="Metallo-beta-lactamase" evidence="2">
    <location>
        <begin position="53"/>
        <end position="226"/>
    </location>
</feature>
<accession>A0A212QWL5</accession>
<dbReference type="GO" id="GO:0017001">
    <property type="term" value="P:antibiotic catabolic process"/>
    <property type="evidence" value="ECO:0007669"/>
    <property type="project" value="UniProtKB-ARBA"/>
</dbReference>
<dbReference type="Gene3D" id="3.60.15.10">
    <property type="entry name" value="Ribonuclease Z/Hydroxyacylglutathione hydrolase-like"/>
    <property type="match status" value="1"/>
</dbReference>
<dbReference type="PANTHER" id="PTHR42951:SF4">
    <property type="entry name" value="ACYL-COENZYME A THIOESTERASE MBLAC2"/>
    <property type="match status" value="1"/>
</dbReference>
<evidence type="ECO:0000259" key="2">
    <source>
        <dbReference type="SMART" id="SM00849"/>
    </source>
</evidence>
<proteinExistence type="inferred from homology"/>
<dbReference type="AlphaFoldDB" id="A0A212QWL5"/>
<dbReference type="Pfam" id="PF00753">
    <property type="entry name" value="Lactamase_B"/>
    <property type="match status" value="1"/>
</dbReference>
<comment type="similarity">
    <text evidence="1">Belongs to the metallo-beta-lactamase superfamily. Class-B beta-lactamase family.</text>
</comment>
<dbReference type="PANTHER" id="PTHR42951">
    <property type="entry name" value="METALLO-BETA-LACTAMASE DOMAIN-CONTAINING"/>
    <property type="match status" value="1"/>
</dbReference>
<evidence type="ECO:0000313" key="3">
    <source>
        <dbReference type="EMBL" id="SNB63945.1"/>
    </source>
</evidence>
<dbReference type="InterPro" id="IPR001279">
    <property type="entry name" value="Metallo-B-lactamas"/>
</dbReference>
<evidence type="ECO:0000313" key="4">
    <source>
        <dbReference type="Proteomes" id="UP000197065"/>
    </source>
</evidence>
<dbReference type="InterPro" id="IPR036866">
    <property type="entry name" value="RibonucZ/Hydroxyglut_hydro"/>
</dbReference>
<keyword evidence="4" id="KW-1185">Reference proteome</keyword>
<organism evidence="3 4">
    <name type="scientific">Arboricoccus pini</name>
    <dbReference type="NCBI Taxonomy" id="1963835"/>
    <lineage>
        <taxon>Bacteria</taxon>
        <taxon>Pseudomonadati</taxon>
        <taxon>Pseudomonadota</taxon>
        <taxon>Alphaproteobacteria</taxon>
        <taxon>Geminicoccales</taxon>
        <taxon>Geminicoccaceae</taxon>
        <taxon>Arboricoccus</taxon>
    </lineage>
</organism>
<protein>
    <submittedName>
        <fullName evidence="3">Glyoxylase, beta-lactamase superfamily II</fullName>
    </submittedName>
</protein>
<dbReference type="SMART" id="SM00849">
    <property type="entry name" value="Lactamase_B"/>
    <property type="match status" value="1"/>
</dbReference>
<evidence type="ECO:0000256" key="1">
    <source>
        <dbReference type="ARBA" id="ARBA00005250"/>
    </source>
</evidence>
<sequence length="303" mass="33120">MERKANPMDPLTETLRVLRPYPHLYAFYDGRVPGRRLLGPAPNWLDDGAFELGIATYAIVDGDEALVYDAHISLAHATRIREVLAAAGHTRLTLVISHWHEDHVAGNAVFADCPIIAHALTAERLEANKAAFAAAQPPIAPLVMPNRLFKDRLALKVGRIEVELHHADIHSLDGVVVFVPKDRLLLAGDTLEDPITYVAEPDRLAVHRAALTGLDALAPSRILPNHGALAMIETGGYETGLIQATRLYLDRLIGLAEAAADDPLWELPLQDFAADAFATGAITYFAPYEMVHRRNLKVIAAAR</sequence>
<dbReference type="InterPro" id="IPR050855">
    <property type="entry name" value="NDM-1-like"/>
</dbReference>
<dbReference type="EMBL" id="FYEH01000004">
    <property type="protein sequence ID" value="SNB63945.1"/>
    <property type="molecule type" value="Genomic_DNA"/>
</dbReference>
<gene>
    <name evidence="3" type="ORF">SAMN07250955_1045</name>
</gene>
<reference evidence="3 4" key="1">
    <citation type="submission" date="2017-06" db="EMBL/GenBank/DDBJ databases">
        <authorList>
            <person name="Kim H.J."/>
            <person name="Triplett B.A."/>
        </authorList>
    </citation>
    <scope>NUCLEOTIDE SEQUENCE [LARGE SCALE GENOMIC DNA]</scope>
    <source>
        <strain evidence="3 4">B29T1</strain>
    </source>
</reference>
<dbReference type="SUPFAM" id="SSF56281">
    <property type="entry name" value="Metallo-hydrolase/oxidoreductase"/>
    <property type="match status" value="1"/>
</dbReference>
<name>A0A212QWL5_9PROT</name>